<dbReference type="OrthoDB" id="9801336at2"/>
<dbReference type="RefSeq" id="WP_145879456.1">
    <property type="nucleotide sequence ID" value="NZ_CP046904.1"/>
</dbReference>
<dbReference type="Proteomes" id="UP000437862">
    <property type="component" value="Chromosome"/>
</dbReference>
<evidence type="ECO:0000313" key="3">
    <source>
        <dbReference type="EMBL" id="QGZ37631.1"/>
    </source>
</evidence>
<keyword evidence="6" id="KW-1185">Reference proteome</keyword>
<feature type="region of interest" description="Disordered" evidence="1">
    <location>
        <begin position="29"/>
        <end position="82"/>
    </location>
</feature>
<dbReference type="Pfam" id="PF06980">
    <property type="entry name" value="DUF1302"/>
    <property type="match status" value="1"/>
</dbReference>
<evidence type="ECO:0000256" key="1">
    <source>
        <dbReference type="SAM" id="MobiDB-lite"/>
    </source>
</evidence>
<reference evidence="4" key="2">
    <citation type="submission" date="2019-07" db="EMBL/GenBank/DDBJ databases">
        <authorList>
            <person name="Whitman W."/>
            <person name="Huntemann M."/>
            <person name="Clum A."/>
            <person name="Pillay M."/>
            <person name="Palaniappan K."/>
            <person name="Varghese N."/>
            <person name="Mikhailova N."/>
            <person name="Stamatis D."/>
            <person name="Reddy T."/>
            <person name="Daum C."/>
            <person name="Shapiro N."/>
            <person name="Ivanova N."/>
            <person name="Kyrpides N."/>
            <person name="Woyke T."/>
        </authorList>
    </citation>
    <scope>NUCLEOTIDE SEQUENCE</scope>
    <source>
        <strain evidence="4">CGMCC 1.10685</strain>
    </source>
</reference>
<proteinExistence type="predicted"/>
<dbReference type="AlphaFoldDB" id="A0A562PJ26"/>
<dbReference type="Proteomes" id="UP000315112">
    <property type="component" value="Unassembled WGS sequence"/>
</dbReference>
<evidence type="ECO:0000313" key="4">
    <source>
        <dbReference type="EMBL" id="TWI44006.1"/>
    </source>
</evidence>
<dbReference type="EMBL" id="CP046904">
    <property type="protein sequence ID" value="QGZ37631.1"/>
    <property type="molecule type" value="Genomic_DNA"/>
</dbReference>
<dbReference type="InterPro" id="IPR010727">
    <property type="entry name" value="DUF1302"/>
</dbReference>
<dbReference type="EMBL" id="VLKW01000010">
    <property type="protein sequence ID" value="TWI44006.1"/>
    <property type="molecule type" value="Genomic_DNA"/>
</dbReference>
<sequence length="468" mass="52541">MAKLFAPVAYRLAQSVALGVALATPQALAQVQPQPPQPVSPAPQPQPQAADEVMGISGDDVRPAAPGADKPVQDEGRSGLVPGARFGIRHELAARIREPHSLPNNRTSLRVEYEKYFLDNYYVQLDALETHYWPGDHRANARGETFQESTVRSAFLQYSKGKTSVKVGRQILVWGESDAGAITDVISPRNLSELFFVSLEESRLSQFMATVDQFTPVGDFSFFYVPRARFNKLPEKGTAYALDLTGGLPQERAPHDNLREYGMRWKKTFGSSDVAVMAARLWDNDYAFEVDRTRAPPTFVATPQRFDMLGMSFNLATEKVLYSGEIARKSPRAFLNPATLQTQRKDQLDTSLRAEYTLGNAGNHAVSLEAVNRRVLGWEPGMATTRSSNMFVLGWRNNFINDNLTANWLTVYNQTHTSFQHSLFLTYKVNGRVSVSLDTFYLKVKDRNSELWPYRGQNAAVLRLLYQF</sequence>
<reference evidence="4 5" key="1">
    <citation type="journal article" date="2015" name="Stand. Genomic Sci.">
        <title>Genomic Encyclopedia of Bacterial and Archaeal Type Strains, Phase III: the genomes of soil and plant-associated and newly described type strains.</title>
        <authorList>
            <person name="Whitman W.B."/>
            <person name="Woyke T."/>
            <person name="Klenk H.P."/>
            <person name="Zhou Y."/>
            <person name="Lilburn T.G."/>
            <person name="Beck B.J."/>
            <person name="De Vos P."/>
            <person name="Vandamme P."/>
            <person name="Eisen J.A."/>
            <person name="Garrity G."/>
            <person name="Hugenholtz P."/>
            <person name="Kyrpides N.C."/>
        </authorList>
    </citation>
    <scope>NUCLEOTIDE SEQUENCE [LARGE SCALE GENOMIC DNA]</scope>
    <source>
        <strain evidence="4 5">CGMCC 1.10685</strain>
    </source>
</reference>
<gene>
    <name evidence="3" type="ORF">GO485_00225</name>
    <name evidence="4" type="ORF">IP92_04524</name>
</gene>
<reference evidence="3 6" key="3">
    <citation type="submission" date="2019-12" db="EMBL/GenBank/DDBJ databases">
        <title>Draft Genome Sequences of Six Type Strains of the Genus Massilia.</title>
        <authorList>
            <person name="Miess H."/>
            <person name="Frediansyah A."/>
            <person name="Goeker M."/>
            <person name="Gross H."/>
        </authorList>
    </citation>
    <scope>NUCLEOTIDE SEQUENCE [LARGE SCALE GENOMIC DNA]</scope>
    <source>
        <strain evidence="3 6">DSM 26639</strain>
    </source>
</reference>
<keyword evidence="2" id="KW-0732">Signal</keyword>
<accession>A0A562PJ26</accession>
<protein>
    <recommendedName>
        <fullName evidence="7">Porin</fullName>
    </recommendedName>
</protein>
<evidence type="ECO:0008006" key="7">
    <source>
        <dbReference type="Google" id="ProtNLM"/>
    </source>
</evidence>
<name>A0A562PJ26_9BURK</name>
<feature type="compositionally biased region" description="Pro residues" evidence="1">
    <location>
        <begin position="33"/>
        <end position="46"/>
    </location>
</feature>
<feature type="signal peptide" evidence="2">
    <location>
        <begin position="1"/>
        <end position="29"/>
    </location>
</feature>
<evidence type="ECO:0000313" key="6">
    <source>
        <dbReference type="Proteomes" id="UP000437862"/>
    </source>
</evidence>
<evidence type="ECO:0000256" key="2">
    <source>
        <dbReference type="SAM" id="SignalP"/>
    </source>
</evidence>
<evidence type="ECO:0000313" key="5">
    <source>
        <dbReference type="Proteomes" id="UP000315112"/>
    </source>
</evidence>
<feature type="chain" id="PRO_5043691648" description="Porin" evidence="2">
    <location>
        <begin position="30"/>
        <end position="468"/>
    </location>
</feature>
<organism evidence="4 5">
    <name type="scientific">Pseudoduganella flava</name>
    <dbReference type="NCBI Taxonomy" id="871742"/>
    <lineage>
        <taxon>Bacteria</taxon>
        <taxon>Pseudomonadati</taxon>
        <taxon>Pseudomonadota</taxon>
        <taxon>Betaproteobacteria</taxon>
        <taxon>Burkholderiales</taxon>
        <taxon>Oxalobacteraceae</taxon>
        <taxon>Telluria group</taxon>
        <taxon>Pseudoduganella</taxon>
    </lineage>
</organism>